<organism evidence="2 3">
    <name type="scientific">Pseudobacteriovorax antillogorgiicola</name>
    <dbReference type="NCBI Taxonomy" id="1513793"/>
    <lineage>
        <taxon>Bacteria</taxon>
        <taxon>Pseudomonadati</taxon>
        <taxon>Bdellovibrionota</taxon>
        <taxon>Oligoflexia</taxon>
        <taxon>Oligoflexales</taxon>
        <taxon>Pseudobacteriovoracaceae</taxon>
        <taxon>Pseudobacteriovorax</taxon>
    </lineage>
</organism>
<accession>A0A1Y6B7X7</accession>
<dbReference type="PROSITE" id="PS51257">
    <property type="entry name" value="PROKAR_LIPOPROTEIN"/>
    <property type="match status" value="1"/>
</dbReference>
<sequence>MKRSFILSNLILGLICSCGENQFQSGGSNKEASKGSNLEAKLPENGGTSPDSIPAGPDSVIDLPQEEVRQVEEVNLPIQNSECSAAEGDEYTQSFNDNNGNPVFNVSKYENILVNGNENEVTINLNSAAQINKVCLWVNGNDNNVTVNVTGNVKELYLGLNGNNGDSVIQLLQTGVVNQLYHFVDGVQTKPRVIKPSI</sequence>
<dbReference type="RefSeq" id="WP_132315022.1">
    <property type="nucleotide sequence ID" value="NZ_FWZT01000002.1"/>
</dbReference>
<feature type="region of interest" description="Disordered" evidence="1">
    <location>
        <begin position="26"/>
        <end position="59"/>
    </location>
</feature>
<name>A0A1Y6B7X7_9BACT</name>
<evidence type="ECO:0000313" key="3">
    <source>
        <dbReference type="Proteomes" id="UP000192907"/>
    </source>
</evidence>
<feature type="compositionally biased region" description="Polar residues" evidence="1">
    <location>
        <begin position="26"/>
        <end position="36"/>
    </location>
</feature>
<dbReference type="Proteomes" id="UP000192907">
    <property type="component" value="Unassembled WGS sequence"/>
</dbReference>
<evidence type="ECO:0000256" key="1">
    <source>
        <dbReference type="SAM" id="MobiDB-lite"/>
    </source>
</evidence>
<dbReference type="EMBL" id="FWZT01000002">
    <property type="protein sequence ID" value="SME97680.1"/>
    <property type="molecule type" value="Genomic_DNA"/>
</dbReference>
<protein>
    <recommendedName>
        <fullName evidence="4">Lipoprotein</fullName>
    </recommendedName>
</protein>
<keyword evidence="3" id="KW-1185">Reference proteome</keyword>
<gene>
    <name evidence="2" type="ORF">SAMN06296036_102379</name>
</gene>
<evidence type="ECO:0000313" key="2">
    <source>
        <dbReference type="EMBL" id="SME97680.1"/>
    </source>
</evidence>
<evidence type="ECO:0008006" key="4">
    <source>
        <dbReference type="Google" id="ProtNLM"/>
    </source>
</evidence>
<proteinExistence type="predicted"/>
<dbReference type="AlphaFoldDB" id="A0A1Y6B7X7"/>
<reference evidence="3" key="1">
    <citation type="submission" date="2017-04" db="EMBL/GenBank/DDBJ databases">
        <authorList>
            <person name="Varghese N."/>
            <person name="Submissions S."/>
        </authorList>
    </citation>
    <scope>NUCLEOTIDE SEQUENCE [LARGE SCALE GENOMIC DNA]</scope>
    <source>
        <strain evidence="3">RKEM611</strain>
    </source>
</reference>